<dbReference type="GeneID" id="73905021"/>
<accession>A0ABD5NIN2</accession>
<evidence type="ECO:0000313" key="7">
    <source>
        <dbReference type="EMBL" id="MFC3956818.1"/>
    </source>
</evidence>
<keyword evidence="5" id="KW-0460">Magnesium</keyword>
<keyword evidence="2" id="KW-0808">Transferase</keyword>
<dbReference type="Gene3D" id="3.30.1110.20">
    <property type="match status" value="1"/>
</dbReference>
<evidence type="ECO:0000313" key="8">
    <source>
        <dbReference type="Proteomes" id="UP001595846"/>
    </source>
</evidence>
<organism evidence="7 8">
    <name type="scientific">Halovivax cerinus</name>
    <dbReference type="NCBI Taxonomy" id="1487865"/>
    <lineage>
        <taxon>Archaea</taxon>
        <taxon>Methanobacteriati</taxon>
        <taxon>Methanobacteriota</taxon>
        <taxon>Stenosarchaea group</taxon>
        <taxon>Halobacteria</taxon>
        <taxon>Halobacteriales</taxon>
        <taxon>Natrialbaceae</taxon>
        <taxon>Halovivax</taxon>
    </lineage>
</organism>
<keyword evidence="1" id="KW-0963">Cytoplasm</keyword>
<dbReference type="AlphaFoldDB" id="A0ABD5NIN2"/>
<dbReference type="GO" id="GO:0016301">
    <property type="term" value="F:kinase activity"/>
    <property type="evidence" value="ECO:0007669"/>
    <property type="project" value="UniProtKB-KW"/>
</dbReference>
<evidence type="ECO:0000256" key="4">
    <source>
        <dbReference type="ARBA" id="ARBA00022777"/>
    </source>
</evidence>
<keyword evidence="8" id="KW-1185">Reference proteome</keyword>
<dbReference type="InterPro" id="IPR007666">
    <property type="entry name" value="ADP_PFK/GK"/>
</dbReference>
<evidence type="ECO:0000256" key="3">
    <source>
        <dbReference type="ARBA" id="ARBA00022723"/>
    </source>
</evidence>
<comment type="caution">
    <text evidence="7">The sequence shown here is derived from an EMBL/GenBank/DDBJ whole genome shotgun (WGS) entry which is preliminary data.</text>
</comment>
<dbReference type="GO" id="GO:0006096">
    <property type="term" value="P:glycolytic process"/>
    <property type="evidence" value="ECO:0007669"/>
    <property type="project" value="UniProtKB-KW"/>
</dbReference>
<evidence type="ECO:0000256" key="1">
    <source>
        <dbReference type="ARBA" id="ARBA00022490"/>
    </source>
</evidence>
<keyword evidence="6" id="KW-0324">Glycolysis</keyword>
<dbReference type="Proteomes" id="UP001595846">
    <property type="component" value="Unassembled WGS sequence"/>
</dbReference>
<dbReference type="InterPro" id="IPR029056">
    <property type="entry name" value="Ribokinase-like"/>
</dbReference>
<dbReference type="SUPFAM" id="SSF53613">
    <property type="entry name" value="Ribokinase-like"/>
    <property type="match status" value="1"/>
</dbReference>
<dbReference type="RefSeq" id="WP_256532243.1">
    <property type="nucleotide sequence ID" value="NZ_CP101824.1"/>
</dbReference>
<keyword evidence="4" id="KW-0418">Kinase</keyword>
<dbReference type="Pfam" id="PF04587">
    <property type="entry name" value="ADP_PFK_GK"/>
    <property type="match status" value="1"/>
</dbReference>
<gene>
    <name evidence="7" type="ORF">ACFOUR_00330</name>
</gene>
<sequence>MADARAQLNADIDALENVPVFVAYNANVDAIVRVGESLASFLPRPADLGTEAPPSPLASTRDLATAITHTMATGTGDEVAMTDSLAATLEAELAPDSQQMGGQTGIMTNLLTALGAAPVTYTYLLSERQLSQFDHPERVRYPRVEDDRVRLIPLSEAVDADRTKINWVFEFGAGDELFGVRATEGTRFIAASRPPEFDLVTGDLDDAIDQVGAAVEGALLAGYHNLTPDHVEAGYDETLRHARDVIRRLRTGGDVSVHVEYAVTHDDALRAGIYEWILPEADVVGVDAHELSMLADDAGLDVVDDRPSEGPPFEATEIVAHYRMCSALLDELDVACLRLHAMQYHLAVMDDYLSPDAVRRGLAFAAVNAASKAARGHIDSSSDLETGLTYERSAAGREAIDRLAAHVGEPTDDGALCSPTVVACPNRVVTDPAGTVGIGDIVSSSSFALEQAVASARDDTSP</sequence>
<protein>
    <submittedName>
        <fullName evidence="7">ADP-dependent glucokinase/phosphofructokinase</fullName>
    </submittedName>
</protein>
<dbReference type="PANTHER" id="PTHR21208">
    <property type="entry name" value="ADP-DEPENDENT GLUCOKINASE"/>
    <property type="match status" value="1"/>
</dbReference>
<reference evidence="7 8" key="1">
    <citation type="journal article" date="2019" name="Int. J. Syst. Evol. Microbiol.">
        <title>The Global Catalogue of Microorganisms (GCM) 10K type strain sequencing project: providing services to taxonomists for standard genome sequencing and annotation.</title>
        <authorList>
            <consortium name="The Broad Institute Genomics Platform"/>
            <consortium name="The Broad Institute Genome Sequencing Center for Infectious Disease"/>
            <person name="Wu L."/>
            <person name="Ma J."/>
        </authorList>
    </citation>
    <scope>NUCLEOTIDE SEQUENCE [LARGE SCALE GENOMIC DNA]</scope>
    <source>
        <strain evidence="7 8">IBRC-M 10256</strain>
    </source>
</reference>
<evidence type="ECO:0000256" key="2">
    <source>
        <dbReference type="ARBA" id="ARBA00022679"/>
    </source>
</evidence>
<proteinExistence type="predicted"/>
<keyword evidence="3" id="KW-0479">Metal-binding</keyword>
<evidence type="ECO:0000256" key="6">
    <source>
        <dbReference type="ARBA" id="ARBA00023152"/>
    </source>
</evidence>
<dbReference type="PANTHER" id="PTHR21208:SF1">
    <property type="entry name" value="ADP-DEPENDENT GLUCOKINASE"/>
    <property type="match status" value="1"/>
</dbReference>
<evidence type="ECO:0000256" key="5">
    <source>
        <dbReference type="ARBA" id="ARBA00022842"/>
    </source>
</evidence>
<dbReference type="GO" id="GO:0046872">
    <property type="term" value="F:metal ion binding"/>
    <property type="evidence" value="ECO:0007669"/>
    <property type="project" value="UniProtKB-KW"/>
</dbReference>
<dbReference type="PROSITE" id="PS51255">
    <property type="entry name" value="ADPK"/>
    <property type="match status" value="1"/>
</dbReference>
<name>A0ABD5NIN2_9EURY</name>
<dbReference type="EMBL" id="JBHSAQ010000001">
    <property type="protein sequence ID" value="MFC3956818.1"/>
    <property type="molecule type" value="Genomic_DNA"/>
</dbReference>
<dbReference type="Gene3D" id="3.40.1190.20">
    <property type="match status" value="1"/>
</dbReference>